<keyword evidence="2" id="KW-1185">Reference proteome</keyword>
<gene>
    <name evidence="1" type="ORF">GH714_008978</name>
</gene>
<dbReference type="PANTHER" id="PTHR23272:SF184">
    <property type="entry name" value="OS03G0311250 PROTEIN"/>
    <property type="match status" value="1"/>
</dbReference>
<name>A0A6A6KKZ6_HEVBR</name>
<dbReference type="EMBL" id="JAAGAX010000016">
    <property type="protein sequence ID" value="KAF2288588.1"/>
    <property type="molecule type" value="Genomic_DNA"/>
</dbReference>
<accession>A0A6A6KKZ6</accession>
<protein>
    <recommendedName>
        <fullName evidence="3">HAT C-terminal dimerisation domain-containing protein</fullName>
    </recommendedName>
</protein>
<evidence type="ECO:0000313" key="1">
    <source>
        <dbReference type="EMBL" id="KAF2288588.1"/>
    </source>
</evidence>
<organism evidence="1 2">
    <name type="scientific">Hevea brasiliensis</name>
    <name type="common">Para rubber tree</name>
    <name type="synonym">Siphonia brasiliensis</name>
    <dbReference type="NCBI Taxonomy" id="3981"/>
    <lineage>
        <taxon>Eukaryota</taxon>
        <taxon>Viridiplantae</taxon>
        <taxon>Streptophyta</taxon>
        <taxon>Embryophyta</taxon>
        <taxon>Tracheophyta</taxon>
        <taxon>Spermatophyta</taxon>
        <taxon>Magnoliopsida</taxon>
        <taxon>eudicotyledons</taxon>
        <taxon>Gunneridae</taxon>
        <taxon>Pentapetalae</taxon>
        <taxon>rosids</taxon>
        <taxon>fabids</taxon>
        <taxon>Malpighiales</taxon>
        <taxon>Euphorbiaceae</taxon>
        <taxon>Crotonoideae</taxon>
        <taxon>Micrandreae</taxon>
        <taxon>Hevea</taxon>
    </lineage>
</organism>
<dbReference type="Proteomes" id="UP000467840">
    <property type="component" value="Chromosome 8"/>
</dbReference>
<dbReference type="AlphaFoldDB" id="A0A6A6KKZ6"/>
<proteinExistence type="predicted"/>
<comment type="caution">
    <text evidence="1">The sequence shown here is derived from an EMBL/GenBank/DDBJ whole genome shotgun (WGS) entry which is preliminary data.</text>
</comment>
<reference evidence="1 2" key="1">
    <citation type="journal article" date="2020" name="Mol. Plant">
        <title>The Chromosome-Based Rubber Tree Genome Provides New Insights into Spurge Genome Evolution and Rubber Biosynthesis.</title>
        <authorList>
            <person name="Liu J."/>
            <person name="Shi C."/>
            <person name="Shi C.C."/>
            <person name="Li W."/>
            <person name="Zhang Q.J."/>
            <person name="Zhang Y."/>
            <person name="Li K."/>
            <person name="Lu H.F."/>
            <person name="Shi C."/>
            <person name="Zhu S.T."/>
            <person name="Xiao Z.Y."/>
            <person name="Nan H."/>
            <person name="Yue Y."/>
            <person name="Zhu X.G."/>
            <person name="Wu Y."/>
            <person name="Hong X.N."/>
            <person name="Fan G.Y."/>
            <person name="Tong Y."/>
            <person name="Zhang D."/>
            <person name="Mao C.L."/>
            <person name="Liu Y.L."/>
            <person name="Hao S.J."/>
            <person name="Liu W.Q."/>
            <person name="Lv M.Q."/>
            <person name="Zhang H.B."/>
            <person name="Liu Y."/>
            <person name="Hu-Tang G.R."/>
            <person name="Wang J.P."/>
            <person name="Wang J.H."/>
            <person name="Sun Y.H."/>
            <person name="Ni S.B."/>
            <person name="Chen W.B."/>
            <person name="Zhang X.C."/>
            <person name="Jiao Y.N."/>
            <person name="Eichler E.E."/>
            <person name="Li G.H."/>
            <person name="Liu X."/>
            <person name="Gao L.Z."/>
        </authorList>
    </citation>
    <scope>NUCLEOTIDE SEQUENCE [LARGE SCALE GENOMIC DNA]</scope>
    <source>
        <strain evidence="2">cv. GT1</strain>
        <tissue evidence="1">Leaf</tissue>
    </source>
</reference>
<evidence type="ECO:0000313" key="2">
    <source>
        <dbReference type="Proteomes" id="UP000467840"/>
    </source>
</evidence>
<evidence type="ECO:0008006" key="3">
    <source>
        <dbReference type="Google" id="ProtNLM"/>
    </source>
</evidence>
<sequence>MRCMAHIVNLVVMDGLKDVGVSMLKVEFNLLDVEYSSKYKRAFERYESQEPMFRLELGENGVPDFHDWSECKKMVEMLSHFYELTLRISGSWSSLTPRIVEALICGQDWIRSLNCPINVEENVEELEKLEEVLSSVSVTQLGGSSCSTPTLNS</sequence>
<dbReference type="PANTHER" id="PTHR23272">
    <property type="entry name" value="BED FINGER-RELATED"/>
    <property type="match status" value="1"/>
</dbReference>